<evidence type="ECO:0000256" key="1">
    <source>
        <dbReference type="ARBA" id="ARBA00022729"/>
    </source>
</evidence>
<feature type="domain" description="C-type lysozyme inhibitor" evidence="6">
    <location>
        <begin position="41"/>
        <end position="107"/>
    </location>
</feature>
<evidence type="ECO:0000313" key="8">
    <source>
        <dbReference type="Proteomes" id="UP000829817"/>
    </source>
</evidence>
<feature type="signal peptide" evidence="5">
    <location>
        <begin position="1"/>
        <end position="20"/>
    </location>
</feature>
<evidence type="ECO:0000256" key="2">
    <source>
        <dbReference type="ARBA" id="ARBA00023136"/>
    </source>
</evidence>
<evidence type="ECO:0000313" key="7">
    <source>
        <dbReference type="EMBL" id="UOO82913.1"/>
    </source>
</evidence>
<dbReference type="Pfam" id="PF09864">
    <property type="entry name" value="MliC"/>
    <property type="match status" value="1"/>
</dbReference>
<gene>
    <name evidence="7" type="ORF">LVJ83_05480</name>
</gene>
<keyword evidence="3" id="KW-0564">Palmitate</keyword>
<evidence type="ECO:0000256" key="4">
    <source>
        <dbReference type="ARBA" id="ARBA00023288"/>
    </source>
</evidence>
<evidence type="ECO:0000256" key="5">
    <source>
        <dbReference type="SAM" id="SignalP"/>
    </source>
</evidence>
<evidence type="ECO:0000259" key="6">
    <source>
        <dbReference type="Pfam" id="PF09864"/>
    </source>
</evidence>
<name>A0ABY4DVQ9_9NEIS</name>
<proteinExistence type="predicted"/>
<dbReference type="Proteomes" id="UP000829817">
    <property type="component" value="Chromosome"/>
</dbReference>
<keyword evidence="4" id="KW-0449">Lipoprotein</keyword>
<keyword evidence="8" id="KW-1185">Reference proteome</keyword>
<accession>A0ABY4DVQ9</accession>
<dbReference type="InterPro" id="IPR018660">
    <property type="entry name" value="MliC"/>
</dbReference>
<sequence length="114" mass="12384">MKPIALLLIFACTACGSQKAVRPEAPAPIVAATQTYTIDYRAAKGNSRIRAVYINSNSPLTVELHQGSTVETLTQASAWAQGAEYSNATTRWHVQDNAATLTRKGKQTQYLETD</sequence>
<dbReference type="SUPFAM" id="SSF141488">
    <property type="entry name" value="YdhA-like"/>
    <property type="match status" value="1"/>
</dbReference>
<evidence type="ECO:0000256" key="3">
    <source>
        <dbReference type="ARBA" id="ARBA00023139"/>
    </source>
</evidence>
<reference evidence="7 8" key="1">
    <citation type="journal article" date="2022" name="Res Sq">
        <title>Evolution of multicellular longitudinally dividing oral cavity symbionts (Neisseriaceae).</title>
        <authorList>
            <person name="Nyongesa S."/>
            <person name="Weber P."/>
            <person name="Bernet E."/>
            <person name="Pullido F."/>
            <person name="Nieckarz M."/>
            <person name="Delaby M."/>
            <person name="Nieves C."/>
            <person name="Viehboeck T."/>
            <person name="Krause N."/>
            <person name="Rivera-Millot A."/>
            <person name="Nakamura A."/>
            <person name="Vischer N."/>
            <person name="VanNieuwenhze M."/>
            <person name="Brun Y."/>
            <person name="Cava F."/>
            <person name="Bulgheresi S."/>
            <person name="Veyrier F."/>
        </authorList>
    </citation>
    <scope>NUCLEOTIDE SEQUENCE [LARGE SCALE GENOMIC DNA]</scope>
    <source>
        <strain evidence="7 8">CCUG 63373m</strain>
    </source>
</reference>
<dbReference type="RefSeq" id="WP_244787075.1">
    <property type="nucleotide sequence ID" value="NZ_CP091508.1"/>
</dbReference>
<keyword evidence="2" id="KW-0472">Membrane</keyword>
<dbReference type="Gene3D" id="2.40.128.200">
    <property type="match status" value="1"/>
</dbReference>
<protein>
    <recommendedName>
        <fullName evidence="6">C-type lysozyme inhibitor domain-containing protein</fullName>
    </recommendedName>
</protein>
<keyword evidence="1 5" id="KW-0732">Signal</keyword>
<feature type="chain" id="PRO_5046525262" description="C-type lysozyme inhibitor domain-containing protein" evidence="5">
    <location>
        <begin position="21"/>
        <end position="114"/>
    </location>
</feature>
<dbReference type="InterPro" id="IPR036328">
    <property type="entry name" value="MliC_sf"/>
</dbReference>
<dbReference type="EMBL" id="CP091508">
    <property type="protein sequence ID" value="UOO82913.1"/>
    <property type="molecule type" value="Genomic_DNA"/>
</dbReference>
<organism evidence="7 8">
    <name type="scientific">Uruburuella testudinis</name>
    <dbReference type="NCBI Taxonomy" id="1282863"/>
    <lineage>
        <taxon>Bacteria</taxon>
        <taxon>Pseudomonadati</taxon>
        <taxon>Pseudomonadota</taxon>
        <taxon>Betaproteobacteria</taxon>
        <taxon>Neisseriales</taxon>
        <taxon>Neisseriaceae</taxon>
        <taxon>Uruburuella</taxon>
    </lineage>
</organism>